<evidence type="ECO:0000313" key="1">
    <source>
        <dbReference type="EMBL" id="CAE6704915.1"/>
    </source>
</evidence>
<keyword evidence="2" id="KW-1185">Reference proteome</keyword>
<proteinExistence type="predicted"/>
<dbReference type="Proteomes" id="UP000675880">
    <property type="component" value="Unassembled WGS sequence"/>
</dbReference>
<name>A0ABN7KQF4_9BACT</name>
<protein>
    <submittedName>
        <fullName evidence="1">Uncharacterized protein</fullName>
    </submittedName>
</protein>
<evidence type="ECO:0000313" key="2">
    <source>
        <dbReference type="Proteomes" id="UP000675880"/>
    </source>
</evidence>
<reference evidence="1 2" key="1">
    <citation type="submission" date="2021-02" db="EMBL/GenBank/DDBJ databases">
        <authorList>
            <person name="Han P."/>
        </authorList>
    </citation>
    <scope>NUCLEOTIDE SEQUENCE [LARGE SCALE GENOMIC DNA]</scope>
    <source>
        <strain evidence="1">Candidatus Nitrospira sp. ZN2</strain>
    </source>
</reference>
<accession>A0ABN7KQF4</accession>
<sequence>MKELHQCEGRQKSAVKLDGSGLDGIGGIRFEPNILCGKQTEVYGNCLGEDGTSAA</sequence>
<gene>
    <name evidence="1" type="ORF">NSPZN2_10923</name>
</gene>
<dbReference type="EMBL" id="CAJNBJ010000001">
    <property type="protein sequence ID" value="CAE6704915.1"/>
    <property type="molecule type" value="Genomic_DNA"/>
</dbReference>
<comment type="caution">
    <text evidence="1">The sequence shown here is derived from an EMBL/GenBank/DDBJ whole genome shotgun (WGS) entry which is preliminary data.</text>
</comment>
<organism evidence="1 2">
    <name type="scientific">Nitrospira defluvii</name>
    <dbReference type="NCBI Taxonomy" id="330214"/>
    <lineage>
        <taxon>Bacteria</taxon>
        <taxon>Pseudomonadati</taxon>
        <taxon>Nitrospirota</taxon>
        <taxon>Nitrospiria</taxon>
        <taxon>Nitrospirales</taxon>
        <taxon>Nitrospiraceae</taxon>
        <taxon>Nitrospira</taxon>
    </lineage>
</organism>